<evidence type="ECO:0000256" key="1">
    <source>
        <dbReference type="ARBA" id="ARBA00008857"/>
    </source>
</evidence>
<dbReference type="Gene3D" id="1.10.443.10">
    <property type="entry name" value="Intergrase catalytic core"/>
    <property type="match status" value="1"/>
</dbReference>
<dbReference type="InterPro" id="IPR002104">
    <property type="entry name" value="Integrase_catalytic"/>
</dbReference>
<evidence type="ECO:0000313" key="8">
    <source>
        <dbReference type="EMBL" id="PIU15255.1"/>
    </source>
</evidence>
<dbReference type="InterPro" id="IPR010998">
    <property type="entry name" value="Integrase_recombinase_N"/>
</dbReference>
<name>A0A2M6XUJ5_9BACT</name>
<dbReference type="InterPro" id="IPR013762">
    <property type="entry name" value="Integrase-like_cat_sf"/>
</dbReference>
<accession>A0A2M6XUJ5</accession>
<dbReference type="SUPFAM" id="SSF47823">
    <property type="entry name" value="lambda integrase-like, N-terminal domain"/>
    <property type="match status" value="1"/>
</dbReference>
<dbReference type="PANTHER" id="PTHR30349">
    <property type="entry name" value="PHAGE INTEGRASE-RELATED"/>
    <property type="match status" value="1"/>
</dbReference>
<dbReference type="SUPFAM" id="SSF56349">
    <property type="entry name" value="DNA breaking-rejoining enzymes"/>
    <property type="match status" value="1"/>
</dbReference>
<dbReference type="InterPro" id="IPR044068">
    <property type="entry name" value="CB"/>
</dbReference>
<dbReference type="PANTHER" id="PTHR30349:SF41">
    <property type="entry name" value="INTEGRASE_RECOMBINASE PROTEIN MJ0367-RELATED"/>
    <property type="match status" value="1"/>
</dbReference>
<evidence type="ECO:0000313" key="9">
    <source>
        <dbReference type="Proteomes" id="UP000229784"/>
    </source>
</evidence>
<evidence type="ECO:0000259" key="6">
    <source>
        <dbReference type="PROSITE" id="PS51898"/>
    </source>
</evidence>
<dbReference type="InterPro" id="IPR050090">
    <property type="entry name" value="Tyrosine_recombinase_XerCD"/>
</dbReference>
<keyword evidence="4" id="KW-0233">DNA recombination</keyword>
<protein>
    <recommendedName>
        <fullName evidence="10">Tyrosine recombinase XerC</fullName>
    </recommendedName>
</protein>
<feature type="domain" description="Core-binding (CB)" evidence="7">
    <location>
        <begin position="6"/>
        <end position="101"/>
    </location>
</feature>
<keyword evidence="3 5" id="KW-0238">DNA-binding</keyword>
<sequence>MKKSDKRIIDHILDFLEYIDVEKNLGNKTQVTYHRLLEKFSNWLKSENLSGILPHQLTSEHVWKYRVFLSKITNKNNNQPLKKTSQNYYLIALRNLLNYFADRDIMSLPSEKIKLSKKGKDIKVKFLNLSQVEKLLLAPNINSKTGLRDRAILETLFSTGIRVAEIAALDREQIKIPPSSDELEISITGKGGKVRPVYFSTRCLRWLKKYLDWCKNDNERALFTRFKGPRNASARLTTRSIENIVKKHAIAAGVPVFTVPHTIRHSFATDMLAKGVDIRTLQEFLGHSDISTTQIYTHVVSKQLKDVHRKFHSGGELKE</sequence>
<evidence type="ECO:0008006" key="10">
    <source>
        <dbReference type="Google" id="ProtNLM"/>
    </source>
</evidence>
<dbReference type="PROSITE" id="PS51898">
    <property type="entry name" value="TYR_RECOMBINASE"/>
    <property type="match status" value="1"/>
</dbReference>
<dbReference type="Gene3D" id="1.10.150.130">
    <property type="match status" value="1"/>
</dbReference>
<dbReference type="Pfam" id="PF00589">
    <property type="entry name" value="Phage_integrase"/>
    <property type="match status" value="1"/>
</dbReference>
<dbReference type="AlphaFoldDB" id="A0A2M6XUJ5"/>
<reference evidence="9" key="1">
    <citation type="submission" date="2017-09" db="EMBL/GenBank/DDBJ databases">
        <title>Depth-based differentiation of microbial function through sediment-hosted aquifers and enrichment of novel symbionts in the deep terrestrial subsurface.</title>
        <authorList>
            <person name="Probst A.J."/>
            <person name="Ladd B."/>
            <person name="Jarett J.K."/>
            <person name="Geller-Mcgrath D.E."/>
            <person name="Sieber C.M.K."/>
            <person name="Emerson J.B."/>
            <person name="Anantharaman K."/>
            <person name="Thomas B.C."/>
            <person name="Malmstrom R."/>
            <person name="Stieglmeier M."/>
            <person name="Klingl A."/>
            <person name="Woyke T."/>
            <person name="Ryan C.M."/>
            <person name="Banfield J.F."/>
        </authorList>
    </citation>
    <scope>NUCLEOTIDE SEQUENCE [LARGE SCALE GENOMIC DNA]</scope>
</reference>
<comment type="caution">
    <text evidence="8">The sequence shown here is derived from an EMBL/GenBank/DDBJ whole genome shotgun (WGS) entry which is preliminary data.</text>
</comment>
<evidence type="ECO:0000256" key="5">
    <source>
        <dbReference type="PROSITE-ProRule" id="PRU01248"/>
    </source>
</evidence>
<evidence type="ECO:0000256" key="4">
    <source>
        <dbReference type="ARBA" id="ARBA00023172"/>
    </source>
</evidence>
<comment type="similarity">
    <text evidence="1">Belongs to the 'phage' integrase family.</text>
</comment>
<evidence type="ECO:0000256" key="3">
    <source>
        <dbReference type="ARBA" id="ARBA00023125"/>
    </source>
</evidence>
<evidence type="ECO:0000256" key="2">
    <source>
        <dbReference type="ARBA" id="ARBA00022908"/>
    </source>
</evidence>
<dbReference type="InterPro" id="IPR011010">
    <property type="entry name" value="DNA_brk_join_enz"/>
</dbReference>
<feature type="domain" description="Tyr recombinase" evidence="6">
    <location>
        <begin position="122"/>
        <end position="309"/>
    </location>
</feature>
<gene>
    <name evidence="8" type="ORF">COT20_01925</name>
</gene>
<dbReference type="GO" id="GO:0015074">
    <property type="term" value="P:DNA integration"/>
    <property type="evidence" value="ECO:0007669"/>
    <property type="project" value="UniProtKB-KW"/>
</dbReference>
<evidence type="ECO:0000259" key="7">
    <source>
        <dbReference type="PROSITE" id="PS51900"/>
    </source>
</evidence>
<organism evidence="8 9">
    <name type="scientific">bacterium (Candidatus Gribaldobacteria) CG08_land_8_20_14_0_20_39_15</name>
    <dbReference type="NCBI Taxonomy" id="2014273"/>
    <lineage>
        <taxon>Bacteria</taxon>
        <taxon>Candidatus Gribaldobacteria</taxon>
    </lineage>
</organism>
<dbReference type="GO" id="GO:0003677">
    <property type="term" value="F:DNA binding"/>
    <property type="evidence" value="ECO:0007669"/>
    <property type="project" value="UniProtKB-UniRule"/>
</dbReference>
<dbReference type="InterPro" id="IPR004107">
    <property type="entry name" value="Integrase_SAM-like_N"/>
</dbReference>
<proteinExistence type="inferred from homology"/>
<dbReference type="GO" id="GO:0006310">
    <property type="term" value="P:DNA recombination"/>
    <property type="evidence" value="ECO:0007669"/>
    <property type="project" value="UniProtKB-KW"/>
</dbReference>
<dbReference type="PROSITE" id="PS51900">
    <property type="entry name" value="CB"/>
    <property type="match status" value="1"/>
</dbReference>
<dbReference type="Pfam" id="PF02899">
    <property type="entry name" value="Phage_int_SAM_1"/>
    <property type="match status" value="1"/>
</dbReference>
<dbReference type="Proteomes" id="UP000229784">
    <property type="component" value="Unassembled WGS sequence"/>
</dbReference>
<keyword evidence="2" id="KW-0229">DNA integration</keyword>
<dbReference type="EMBL" id="PEXQ01000047">
    <property type="protein sequence ID" value="PIU15255.1"/>
    <property type="molecule type" value="Genomic_DNA"/>
</dbReference>